<name>A0AAE1RHU9_9SOLA</name>
<sequence>MSSSERDVQTKNDKEHPIFSTFHVSIEMRDNPCSKIENTTVPIAQISSVTFESSKVNPQVDKLKGNFDPKVFTCLEKSSYEFSDPARLGELKYEVIGEKIHGLIESNEV</sequence>
<evidence type="ECO:0000313" key="1">
    <source>
        <dbReference type="EMBL" id="KAK4351336.1"/>
    </source>
</evidence>
<protein>
    <submittedName>
        <fullName evidence="1">Uncharacterized protein</fullName>
    </submittedName>
</protein>
<comment type="caution">
    <text evidence="1">The sequence shown here is derived from an EMBL/GenBank/DDBJ whole genome shotgun (WGS) entry which is preliminary data.</text>
</comment>
<evidence type="ECO:0000313" key="2">
    <source>
        <dbReference type="Proteomes" id="UP001291623"/>
    </source>
</evidence>
<keyword evidence="2" id="KW-1185">Reference proteome</keyword>
<dbReference type="AlphaFoldDB" id="A0AAE1RHU9"/>
<accession>A0AAE1RHU9</accession>
<dbReference type="Proteomes" id="UP001291623">
    <property type="component" value="Unassembled WGS sequence"/>
</dbReference>
<dbReference type="EMBL" id="JAVYJV010000016">
    <property type="protein sequence ID" value="KAK4351336.1"/>
    <property type="molecule type" value="Genomic_DNA"/>
</dbReference>
<organism evidence="1 2">
    <name type="scientific">Anisodus tanguticus</name>
    <dbReference type="NCBI Taxonomy" id="243964"/>
    <lineage>
        <taxon>Eukaryota</taxon>
        <taxon>Viridiplantae</taxon>
        <taxon>Streptophyta</taxon>
        <taxon>Embryophyta</taxon>
        <taxon>Tracheophyta</taxon>
        <taxon>Spermatophyta</taxon>
        <taxon>Magnoliopsida</taxon>
        <taxon>eudicotyledons</taxon>
        <taxon>Gunneridae</taxon>
        <taxon>Pentapetalae</taxon>
        <taxon>asterids</taxon>
        <taxon>lamiids</taxon>
        <taxon>Solanales</taxon>
        <taxon>Solanaceae</taxon>
        <taxon>Solanoideae</taxon>
        <taxon>Hyoscyameae</taxon>
        <taxon>Anisodus</taxon>
    </lineage>
</organism>
<reference evidence="1" key="1">
    <citation type="submission" date="2023-12" db="EMBL/GenBank/DDBJ databases">
        <title>Genome assembly of Anisodus tanguticus.</title>
        <authorList>
            <person name="Wang Y.-J."/>
        </authorList>
    </citation>
    <scope>NUCLEOTIDE SEQUENCE</scope>
    <source>
        <strain evidence="1">KB-2021</strain>
        <tissue evidence="1">Leaf</tissue>
    </source>
</reference>
<gene>
    <name evidence="1" type="ORF">RND71_030649</name>
</gene>
<proteinExistence type="predicted"/>